<reference evidence="2" key="2">
    <citation type="submission" date="2025-09" db="UniProtKB">
        <authorList>
            <consortium name="Ensembl"/>
        </authorList>
    </citation>
    <scope>IDENTIFICATION</scope>
</reference>
<dbReference type="Pfam" id="PF15479">
    <property type="entry name" value="DUF4639"/>
    <property type="match status" value="1"/>
</dbReference>
<organism evidence="2 3">
    <name type="scientific">Eptatretus burgeri</name>
    <name type="common">Inshore hagfish</name>
    <dbReference type="NCBI Taxonomy" id="7764"/>
    <lineage>
        <taxon>Eukaryota</taxon>
        <taxon>Metazoa</taxon>
        <taxon>Chordata</taxon>
        <taxon>Craniata</taxon>
        <taxon>Vertebrata</taxon>
        <taxon>Cyclostomata</taxon>
        <taxon>Myxini</taxon>
        <taxon>Myxiniformes</taxon>
        <taxon>Myxinidae</taxon>
        <taxon>Eptatretinae</taxon>
        <taxon>Eptatretus</taxon>
    </lineage>
</organism>
<accession>A0A8C4NIV6</accession>
<name>A0A8C4NIV6_EPTBU</name>
<evidence type="ECO:0000313" key="2">
    <source>
        <dbReference type="Ensembl" id="ENSEBUP00000007389.1"/>
    </source>
</evidence>
<dbReference type="GeneTree" id="ENSGT00940000167385"/>
<dbReference type="PANTHER" id="PTHR34438:SF1">
    <property type="entry name" value="CHROMOSOME 2 OPEN READING FRAME 81"/>
    <property type="match status" value="1"/>
</dbReference>
<sequence>MKAILSARLFIMYAVLDLHTIPPHPSPISFYHTLPDPFFSQAVFCSFSQFKFSPLLVTTPSLAYVKYRWPRNVTRTYFLMTFSISPCWRAAMSKASSSKSQKMKTKKKDRIRCNASVVSSSLSVAPTLTVRKIARCITESEWMAIVKQEEGEIIVMDIMQELMSIVMDRCYKVYIEMQLFPYMVNWVKEAVLQVVECRFIVHDGEKDIAEDVTWQEDSEPVPCAIDSWASGAVPIQNTDNDSAINLVVGEISVDTVDKEIKQTALEENSGNLGPPGAEKKTGEVVAKMQGTKSSVRLSRAMTKTSRMRKILSVREHCEWRRPTGRPCASWLQQVDRHVKAMGMG</sequence>
<dbReference type="Proteomes" id="UP000694388">
    <property type="component" value="Unplaced"/>
</dbReference>
<dbReference type="Ensembl" id="ENSEBUT00000007870.1">
    <property type="protein sequence ID" value="ENSEBUP00000007389.1"/>
    <property type="gene ID" value="ENSEBUG00000004821.1"/>
</dbReference>
<protein>
    <submittedName>
        <fullName evidence="2">Uncharacterized protein</fullName>
    </submittedName>
</protein>
<feature type="signal peptide" evidence="1">
    <location>
        <begin position="1"/>
        <end position="20"/>
    </location>
</feature>
<keyword evidence="3" id="KW-1185">Reference proteome</keyword>
<evidence type="ECO:0000313" key="3">
    <source>
        <dbReference type="Proteomes" id="UP000694388"/>
    </source>
</evidence>
<dbReference type="AlphaFoldDB" id="A0A8C4NIV6"/>
<feature type="chain" id="PRO_5034266045" evidence="1">
    <location>
        <begin position="21"/>
        <end position="344"/>
    </location>
</feature>
<evidence type="ECO:0000256" key="1">
    <source>
        <dbReference type="SAM" id="SignalP"/>
    </source>
</evidence>
<reference evidence="2" key="1">
    <citation type="submission" date="2025-08" db="UniProtKB">
        <authorList>
            <consortium name="Ensembl"/>
        </authorList>
    </citation>
    <scope>IDENTIFICATION</scope>
</reference>
<proteinExistence type="predicted"/>
<keyword evidence="1" id="KW-0732">Signal</keyword>
<dbReference type="PANTHER" id="PTHR34438">
    <property type="entry name" value="SI:DKEY-97L20.6"/>
    <property type="match status" value="1"/>
</dbReference>
<dbReference type="InterPro" id="IPR028042">
    <property type="entry name" value="DUF4639"/>
</dbReference>